<evidence type="ECO:0000256" key="5">
    <source>
        <dbReference type="PIRSR" id="PIRSR600246-1"/>
    </source>
</evidence>
<dbReference type="InterPro" id="IPR029055">
    <property type="entry name" value="Ntn_hydrolases_N"/>
</dbReference>
<keyword evidence="8" id="KW-0732">Signal</keyword>
<dbReference type="Pfam" id="PF01112">
    <property type="entry name" value="Asparaginase_2"/>
    <property type="match status" value="1"/>
</dbReference>
<dbReference type="CDD" id="cd04701">
    <property type="entry name" value="Asparaginase_2"/>
    <property type="match status" value="1"/>
</dbReference>
<name>R0CZ78_CAUVI</name>
<organism evidence="9 10">
    <name type="scientific">Caulobacter vibrioides OR37</name>
    <dbReference type="NCBI Taxonomy" id="1292034"/>
    <lineage>
        <taxon>Bacteria</taxon>
        <taxon>Pseudomonadati</taxon>
        <taxon>Pseudomonadota</taxon>
        <taxon>Alphaproteobacteria</taxon>
        <taxon>Caulobacterales</taxon>
        <taxon>Caulobacteraceae</taxon>
        <taxon>Caulobacter</taxon>
    </lineage>
</organism>
<dbReference type="STRING" id="1292034.OR37_02343"/>
<evidence type="ECO:0000256" key="4">
    <source>
        <dbReference type="ARBA" id="ARBA00069124"/>
    </source>
</evidence>
<dbReference type="PATRIC" id="fig|1292034.3.peg.2329"/>
<dbReference type="PANTHER" id="PTHR10188:SF6">
    <property type="entry name" value="N(4)-(BETA-N-ACETYLGLUCOSAMINYL)-L-ASPARAGINASE"/>
    <property type="match status" value="1"/>
</dbReference>
<feature type="binding site" evidence="6">
    <location>
        <begin position="268"/>
        <end position="271"/>
    </location>
    <ligand>
        <name>substrate</name>
    </ligand>
</feature>
<reference evidence="9 10" key="1">
    <citation type="journal article" date="2013" name="Genome Announc.">
        <title>Draft Genome Sequence for Caulobacter sp. Strain OR37, a Bacterium Tolerant to Heavy Metals.</title>
        <authorList>
            <person name="Utturkar S.M."/>
            <person name="Bollmann A."/>
            <person name="Brzoska R.M."/>
            <person name="Klingeman D.M."/>
            <person name="Epstein S.E."/>
            <person name="Palumbo A.V."/>
            <person name="Brown S.D."/>
        </authorList>
    </citation>
    <scope>NUCLEOTIDE SEQUENCE [LARGE SCALE GENOMIC DNA]</scope>
    <source>
        <strain evidence="9 10">OR37</strain>
    </source>
</reference>
<dbReference type="PANTHER" id="PTHR10188">
    <property type="entry name" value="L-ASPARAGINASE"/>
    <property type="match status" value="1"/>
</dbReference>
<dbReference type="RefSeq" id="WP_004619903.1">
    <property type="nucleotide sequence ID" value="NZ_APMP01000013.1"/>
</dbReference>
<gene>
    <name evidence="9" type="ORF">OR37_02343</name>
</gene>
<dbReference type="GO" id="GO:0006508">
    <property type="term" value="P:proteolysis"/>
    <property type="evidence" value="ECO:0007669"/>
    <property type="project" value="UniProtKB-KW"/>
</dbReference>
<keyword evidence="1" id="KW-0645">Protease</keyword>
<evidence type="ECO:0000256" key="3">
    <source>
        <dbReference type="ARBA" id="ARBA00022813"/>
    </source>
</evidence>
<evidence type="ECO:0000313" key="9">
    <source>
        <dbReference type="EMBL" id="ENZ81746.1"/>
    </source>
</evidence>
<dbReference type="eggNOG" id="COG1446">
    <property type="taxonomic scope" value="Bacteria"/>
</dbReference>
<dbReference type="SUPFAM" id="SSF56235">
    <property type="entry name" value="N-terminal nucleophile aminohydrolases (Ntn hydrolases)"/>
    <property type="match status" value="1"/>
</dbReference>
<accession>R0CZ78</accession>
<evidence type="ECO:0000313" key="10">
    <source>
        <dbReference type="Proteomes" id="UP000013063"/>
    </source>
</evidence>
<keyword evidence="2" id="KW-0378">Hydrolase</keyword>
<evidence type="ECO:0000256" key="1">
    <source>
        <dbReference type="ARBA" id="ARBA00022670"/>
    </source>
</evidence>
<keyword evidence="10" id="KW-1185">Reference proteome</keyword>
<evidence type="ECO:0000256" key="7">
    <source>
        <dbReference type="PIRSR" id="PIRSR600246-3"/>
    </source>
</evidence>
<proteinExistence type="predicted"/>
<dbReference type="Gene3D" id="3.60.20.30">
    <property type="entry name" value="(Glycosyl)asparaginase"/>
    <property type="match status" value="1"/>
</dbReference>
<evidence type="ECO:0000256" key="2">
    <source>
        <dbReference type="ARBA" id="ARBA00022801"/>
    </source>
</evidence>
<feature type="site" description="Cleavage; by autolysis" evidence="7">
    <location>
        <begin position="216"/>
        <end position="217"/>
    </location>
</feature>
<dbReference type="InterPro" id="IPR000246">
    <property type="entry name" value="Peptidase_T2"/>
</dbReference>
<feature type="binding site" evidence="6">
    <location>
        <begin position="245"/>
        <end position="248"/>
    </location>
    <ligand>
        <name>substrate</name>
    </ligand>
</feature>
<evidence type="ECO:0000256" key="8">
    <source>
        <dbReference type="SAM" id="SignalP"/>
    </source>
</evidence>
<evidence type="ECO:0000256" key="6">
    <source>
        <dbReference type="PIRSR" id="PIRSR600246-2"/>
    </source>
</evidence>
<protein>
    <recommendedName>
        <fullName evidence="4">Isoaspartyl peptidase</fullName>
    </recommendedName>
</protein>
<dbReference type="Proteomes" id="UP000013063">
    <property type="component" value="Unassembled WGS sequence"/>
</dbReference>
<feature type="active site" description="Nucleophile" evidence="5">
    <location>
        <position position="217"/>
    </location>
</feature>
<dbReference type="GO" id="GO:0008233">
    <property type="term" value="F:peptidase activity"/>
    <property type="evidence" value="ECO:0007669"/>
    <property type="project" value="UniProtKB-KW"/>
</dbReference>
<keyword evidence="3" id="KW-0068">Autocatalytic cleavage</keyword>
<dbReference type="EMBL" id="APMP01000013">
    <property type="protein sequence ID" value="ENZ81746.1"/>
    <property type="molecule type" value="Genomic_DNA"/>
</dbReference>
<feature type="chain" id="PRO_5004340300" description="Isoaspartyl peptidase" evidence="8">
    <location>
        <begin position="39"/>
        <end position="356"/>
    </location>
</feature>
<dbReference type="AlphaFoldDB" id="R0CZ78"/>
<dbReference type="GO" id="GO:0016811">
    <property type="term" value="F:hydrolase activity, acting on carbon-nitrogen (but not peptide) bonds, in linear amides"/>
    <property type="evidence" value="ECO:0007669"/>
    <property type="project" value="UniProtKB-ARBA"/>
</dbReference>
<sequence length="356" mass="37156" precursor="true">MTDNARALQTEIKMTLNTARRLALLTLCGLALASPALSSPADGDAAPKWSLAVHGGAGVLERGELTPEKDKAYRAGLNAALEAGAKILKAGGSSLDAVEAAVRVLEDNPLFNAGKGAVFTAEGRNELDAAIMDGATLKAGAVAGVTRTRNPISLARAVMEKSPHVMLAREGADQFSKEMGLEQAPPEYFYTEDRWKQLLAWRKDQHAMLDPTHLFGTVGAVALDQKGHVAAATSTGGMTGKRWGRIGDSPIIGAGTYARDGDCAVSATGSGEYFIRETAARQVCDRVAWKGETIQQAADGTMASITKIGGDGGLIAIDGQGRAAFGMNDLGMYRGAISSAAPTPRTAIYADEPSPR</sequence>
<feature type="signal peptide" evidence="8">
    <location>
        <begin position="1"/>
        <end position="38"/>
    </location>
</feature>
<dbReference type="FunFam" id="3.60.20.30:FF:000001">
    <property type="entry name" value="Isoaspartyl peptidase/L-asparaginase"/>
    <property type="match status" value="1"/>
</dbReference>
<comment type="caution">
    <text evidence="9">The sequence shown here is derived from an EMBL/GenBank/DDBJ whole genome shotgun (WGS) entry which is preliminary data.</text>
</comment>